<accession>A0ABY5YM02</accession>
<proteinExistence type="predicted"/>
<dbReference type="SUPFAM" id="SSF48452">
    <property type="entry name" value="TPR-like"/>
    <property type="match status" value="2"/>
</dbReference>
<dbReference type="Proteomes" id="UP001059859">
    <property type="component" value="Chromosome"/>
</dbReference>
<organism evidence="1 2">
    <name type="scientific">Arthrobacter zhaoxinii</name>
    <dbReference type="NCBI Taxonomy" id="2964616"/>
    <lineage>
        <taxon>Bacteria</taxon>
        <taxon>Bacillati</taxon>
        <taxon>Actinomycetota</taxon>
        <taxon>Actinomycetes</taxon>
        <taxon>Micrococcales</taxon>
        <taxon>Micrococcaceae</taxon>
        <taxon>Arthrobacter</taxon>
    </lineage>
</organism>
<dbReference type="Pfam" id="PF07721">
    <property type="entry name" value="TPR_4"/>
    <property type="match status" value="2"/>
</dbReference>
<dbReference type="EMBL" id="CP104275">
    <property type="protein sequence ID" value="UWX96114.1"/>
    <property type="molecule type" value="Genomic_DNA"/>
</dbReference>
<dbReference type="InterPro" id="IPR011990">
    <property type="entry name" value="TPR-like_helical_dom_sf"/>
</dbReference>
<protein>
    <recommendedName>
        <fullName evidence="3">Tetratricopeptide repeat protein</fullName>
    </recommendedName>
</protein>
<keyword evidence="2" id="KW-1185">Reference proteome</keyword>
<sequence length="751" mass="82362">MFLHSCQSAKESLSDDDKFVALELGVLDDFISVPGQGDSRTPQNRHLEYLAALHFRGEGDLALELLERALALTSHESLPTDGATASTVQLLIFKAELLMAANSFPEAESTLQYAASFKSSPQTIADIAILHTRALVNSSRKPCALAVLAAACDSLTPETIPTELVSTLAALLVDQGDYEQAEGILRAHIHQLSEIQPVRQPDNAVLCRVQLASVLFEQGKYAETMDTLRQTDPGDTSAPQIFSDLSDYYAAACGAVSSGKLLSECLSASKFLSHTVDTDADSLQLFAAFNWLRSSETSKDAMLRGFRNSATVAIRPLGEIFHAKELSLQGNAYERLAKRDYAGAVAAFEQLEKLRTEASRGGTLMAVLDSKALAFSLVQAGHFGALDAVRRARRYSQLLLGLASANTLWAVLDEARVLLDRNKTAPAGALVRQALSRETLPSDAREVLLRLQLVLMEVNTRSGRVQESLKSAGSLASAAAGLRSTAPDLEFIVQYQAAAAKAAAGDFDTAEHEFDALRHALEGAANVPPELTLKATYGLARVMQHRGEYTHALSLLRPLADASSAMSKPLSLRIRRRIAACHMSLNEYSAAAHVYRSCADDLSNWAGDKDPDYLDLRLSQADCLMASGQYKPARKIYRTLWEILHKDYAGRDRFYIRAVMGNATCLRRLKDYSGAVLNYRRVHNLEARTEFMSQEETFELEKWLAWSLEMTGAQEDAAQHYTEAIHLLEELEAGRKDLLEDLRFRALCCIG</sequence>
<dbReference type="InterPro" id="IPR011717">
    <property type="entry name" value="TPR-4"/>
</dbReference>
<dbReference type="RefSeq" id="WP_260651521.1">
    <property type="nucleotide sequence ID" value="NZ_CP104275.1"/>
</dbReference>
<dbReference type="Gene3D" id="1.25.40.10">
    <property type="entry name" value="Tetratricopeptide repeat domain"/>
    <property type="match status" value="2"/>
</dbReference>
<reference evidence="1" key="1">
    <citation type="submission" date="2022-09" db="EMBL/GenBank/DDBJ databases">
        <title>Novel species in genus Arthrobacter.</title>
        <authorList>
            <person name="Liu Y."/>
        </authorList>
    </citation>
    <scope>NUCLEOTIDE SEQUENCE</scope>
    <source>
        <strain evidence="1">Zg-Y815</strain>
    </source>
</reference>
<evidence type="ECO:0000313" key="1">
    <source>
        <dbReference type="EMBL" id="UWX96114.1"/>
    </source>
</evidence>
<evidence type="ECO:0008006" key="3">
    <source>
        <dbReference type="Google" id="ProtNLM"/>
    </source>
</evidence>
<evidence type="ECO:0000313" key="2">
    <source>
        <dbReference type="Proteomes" id="UP001059859"/>
    </source>
</evidence>
<dbReference type="InterPro" id="IPR039340">
    <property type="entry name" value="Tfc4/TFIIIC-102/Sfc4"/>
</dbReference>
<dbReference type="PANTHER" id="PTHR23082:SF0">
    <property type="entry name" value="GENERAL TRANSCRIPTION FACTOR 3C POLYPEPTIDE 3"/>
    <property type="match status" value="1"/>
</dbReference>
<gene>
    <name evidence="1" type="ORF">N2K95_10525</name>
</gene>
<dbReference type="PANTHER" id="PTHR23082">
    <property type="entry name" value="TRANSCRIPTION INITIATION FACTOR IIIC TFIIIC , POLYPEPTIDE 3-RELATED"/>
    <property type="match status" value="1"/>
</dbReference>
<name>A0ABY5YM02_9MICC</name>